<feature type="active site" description="Proton donor" evidence="5">
    <location>
        <position position="254"/>
    </location>
</feature>
<feature type="binding site" evidence="5">
    <location>
        <position position="147"/>
    </location>
    <ligand>
        <name>NAD(+)</name>
        <dbReference type="ChEBI" id="CHEBI:57540"/>
    </ligand>
</feature>
<dbReference type="UniPathway" id="UPA00244">
    <property type="reaction ID" value="UER00310"/>
</dbReference>
<dbReference type="EMBL" id="JACHGR010000002">
    <property type="protein sequence ID" value="MBB6054823.1"/>
    <property type="molecule type" value="Genomic_DNA"/>
</dbReference>
<dbReference type="Pfam" id="PF11890">
    <property type="entry name" value="DUF3410"/>
    <property type="match status" value="1"/>
</dbReference>
<sequence>MKIVVDENMPLTETLFSEFGEIVPLPGRTMTAEQLADADILLVRSVTKVNAGLLAKAEKLKFVGTATIGTDHIDKNYLAGKGIRFASAPGCNKISVGEYIISALLVMAEKYQLSLAGLSLGIIGAGNTGSSVAEKAAEFGITVKLCDPPKEQEGDPRSFVSYDEALECDLISFHVPLSRDGEHATYHLLDKKRIQSLRSEQILLNASRGEVWDNQAMLLRQQSAEPLRLVMDVWENEPDIQQELVPYTDIATPHIAGYSLEGKYRGTYMLYEAFCQQFGYTVTKQLSQLLPVADINRLTLTASLEEAVLKKLIHLVYDVRRDDARFRHRIGLPGQFDEMRKRYPERREWSSVSVSTELNHSVLMKLGFSVSDN</sequence>
<dbReference type="GO" id="GO:0036001">
    <property type="term" value="P:'de novo' pyridoxal 5'-phosphate biosynthetic process"/>
    <property type="evidence" value="ECO:0007669"/>
    <property type="project" value="TreeGrafter"/>
</dbReference>
<dbReference type="GO" id="GO:0005829">
    <property type="term" value="C:cytosol"/>
    <property type="evidence" value="ECO:0007669"/>
    <property type="project" value="TreeGrafter"/>
</dbReference>
<dbReference type="GO" id="GO:0051287">
    <property type="term" value="F:NAD binding"/>
    <property type="evidence" value="ECO:0007669"/>
    <property type="project" value="InterPro"/>
</dbReference>
<comment type="caution">
    <text evidence="5">Lacks conserved residue(s) required for the propagation of feature annotation.</text>
</comment>
<dbReference type="InterPro" id="IPR036291">
    <property type="entry name" value="NAD(P)-bd_dom_sf"/>
</dbReference>
<comment type="catalytic activity">
    <reaction evidence="5">
        <text>4-phospho-D-erythronate + NAD(+) = (R)-3-hydroxy-2-oxo-4-phosphooxybutanoate + NADH + H(+)</text>
        <dbReference type="Rhea" id="RHEA:18829"/>
        <dbReference type="ChEBI" id="CHEBI:15378"/>
        <dbReference type="ChEBI" id="CHEBI:57540"/>
        <dbReference type="ChEBI" id="CHEBI:57945"/>
        <dbReference type="ChEBI" id="CHEBI:58538"/>
        <dbReference type="ChEBI" id="CHEBI:58766"/>
        <dbReference type="EC" id="1.1.1.290"/>
    </reaction>
</comment>
<feature type="active site" evidence="5">
    <location>
        <position position="237"/>
    </location>
</feature>
<feature type="domain" description="Erythronate-4-phosphate dehydrogenase dimerisation" evidence="8">
    <location>
        <begin position="289"/>
        <end position="367"/>
    </location>
</feature>
<feature type="active site" evidence="5">
    <location>
        <position position="208"/>
    </location>
</feature>
<feature type="binding site" evidence="5">
    <location>
        <begin position="206"/>
        <end position="208"/>
    </location>
    <ligand>
        <name>NAD(+)</name>
        <dbReference type="ChEBI" id="CHEBI:57540"/>
    </ligand>
</feature>
<feature type="binding site" evidence="5">
    <location>
        <position position="258"/>
    </location>
    <ligand>
        <name>substrate</name>
    </ligand>
</feature>
<dbReference type="PANTHER" id="PTHR42938">
    <property type="entry name" value="FORMATE DEHYDROGENASE 1"/>
    <property type="match status" value="1"/>
</dbReference>
<proteinExistence type="inferred from homology"/>
<evidence type="ECO:0000256" key="4">
    <source>
        <dbReference type="ARBA" id="ARBA00023096"/>
    </source>
</evidence>
<gene>
    <name evidence="5" type="primary">pdxB</name>
    <name evidence="9" type="ORF">HNR75_000695</name>
</gene>
<evidence type="ECO:0000259" key="6">
    <source>
        <dbReference type="Pfam" id="PF00389"/>
    </source>
</evidence>
<dbReference type="CDD" id="cd12158">
    <property type="entry name" value="ErythrP_dh"/>
    <property type="match status" value="1"/>
</dbReference>
<dbReference type="SUPFAM" id="SSF51735">
    <property type="entry name" value="NAD(P)-binding Rossmann-fold domains"/>
    <property type="match status" value="1"/>
</dbReference>
<dbReference type="PANTHER" id="PTHR42938:SF9">
    <property type="entry name" value="FORMATE DEHYDROGENASE 1"/>
    <property type="match status" value="1"/>
</dbReference>
<dbReference type="Gene3D" id="3.40.50.720">
    <property type="entry name" value="NAD(P)-binding Rossmann-like Domain"/>
    <property type="match status" value="2"/>
</dbReference>
<feature type="binding site" evidence="5">
    <location>
        <position position="257"/>
    </location>
    <ligand>
        <name>NAD(+)</name>
        <dbReference type="ChEBI" id="CHEBI:57540"/>
    </ligand>
</feature>
<dbReference type="Gene3D" id="3.30.1370.170">
    <property type="match status" value="1"/>
</dbReference>
<keyword evidence="3 5" id="KW-0520">NAD</keyword>
<dbReference type="InterPro" id="IPR020921">
    <property type="entry name" value="Erythronate-4-P_DHase"/>
</dbReference>
<feature type="binding site" evidence="5">
    <location>
        <position position="67"/>
    </location>
    <ligand>
        <name>substrate</name>
    </ligand>
</feature>
<dbReference type="InterPro" id="IPR006140">
    <property type="entry name" value="D-isomer_DH_NAD-bd"/>
</dbReference>
<evidence type="ECO:0000256" key="5">
    <source>
        <dbReference type="HAMAP-Rule" id="MF_01825"/>
    </source>
</evidence>
<organism evidence="9 10">
    <name type="scientific">Tolumonas osonensis</name>
    <dbReference type="NCBI Taxonomy" id="675874"/>
    <lineage>
        <taxon>Bacteria</taxon>
        <taxon>Pseudomonadati</taxon>
        <taxon>Pseudomonadota</taxon>
        <taxon>Gammaproteobacteria</taxon>
        <taxon>Aeromonadales</taxon>
        <taxon>Aeromonadaceae</taxon>
        <taxon>Tolumonas</taxon>
    </lineage>
</organism>
<dbReference type="InterPro" id="IPR006139">
    <property type="entry name" value="D-isomer_2_OHA_DH_cat_dom"/>
</dbReference>
<evidence type="ECO:0000259" key="8">
    <source>
        <dbReference type="Pfam" id="PF11890"/>
    </source>
</evidence>
<dbReference type="GO" id="GO:0033711">
    <property type="term" value="F:4-phosphoerythronate dehydrogenase activity"/>
    <property type="evidence" value="ECO:0007669"/>
    <property type="project" value="UniProtKB-EC"/>
</dbReference>
<dbReference type="Pfam" id="PF02826">
    <property type="entry name" value="2-Hacid_dh_C"/>
    <property type="match status" value="1"/>
</dbReference>
<accession>A0A841GMV5</accession>
<evidence type="ECO:0000256" key="1">
    <source>
        <dbReference type="ARBA" id="ARBA00022490"/>
    </source>
</evidence>
<feature type="domain" description="D-isomer specific 2-hydroxyacid dehydrogenase catalytic" evidence="6">
    <location>
        <begin position="29"/>
        <end position="257"/>
    </location>
</feature>
<comment type="subcellular location">
    <subcellularLocation>
        <location evidence="5">Cytoplasm</location>
    </subcellularLocation>
</comment>
<dbReference type="GO" id="GO:0046983">
    <property type="term" value="F:protein dimerization activity"/>
    <property type="evidence" value="ECO:0007669"/>
    <property type="project" value="InterPro"/>
</dbReference>
<comment type="subunit">
    <text evidence="5">Homodimer.</text>
</comment>
<feature type="binding site" evidence="5">
    <location>
        <position position="232"/>
    </location>
    <ligand>
        <name>NAD(+)</name>
        <dbReference type="ChEBI" id="CHEBI:57540"/>
    </ligand>
</feature>
<dbReference type="RefSeq" id="WP_188025626.1">
    <property type="nucleotide sequence ID" value="NZ_JACHGR010000002.1"/>
</dbReference>
<dbReference type="InterPro" id="IPR038251">
    <property type="entry name" value="PdxB_dimer_sf"/>
</dbReference>
<comment type="similarity">
    <text evidence="5">Belongs to the D-isomer specific 2-hydroxyacid dehydrogenase family. PdxB subfamily.</text>
</comment>
<evidence type="ECO:0000256" key="2">
    <source>
        <dbReference type="ARBA" id="ARBA00023002"/>
    </source>
</evidence>
<dbReference type="SUPFAM" id="SSF52283">
    <property type="entry name" value="Formate/glycerate dehydrogenase catalytic domain-like"/>
    <property type="match status" value="1"/>
</dbReference>
<feature type="binding site" evidence="5">
    <location>
        <position position="45"/>
    </location>
    <ligand>
        <name>substrate</name>
    </ligand>
</feature>
<evidence type="ECO:0000313" key="9">
    <source>
        <dbReference type="EMBL" id="MBB6054823.1"/>
    </source>
</evidence>
<evidence type="ECO:0000256" key="3">
    <source>
        <dbReference type="ARBA" id="ARBA00023027"/>
    </source>
</evidence>
<reference evidence="9 10" key="1">
    <citation type="submission" date="2020-08" db="EMBL/GenBank/DDBJ databases">
        <title>Genomic Encyclopedia of Type Strains, Phase IV (KMG-IV): sequencing the most valuable type-strain genomes for metagenomic binning, comparative biology and taxonomic classification.</title>
        <authorList>
            <person name="Goeker M."/>
        </authorList>
    </citation>
    <scope>NUCLEOTIDE SEQUENCE [LARGE SCALE GENOMIC DNA]</scope>
    <source>
        <strain evidence="9 10">DSM 22975</strain>
    </source>
</reference>
<dbReference type="AlphaFoldDB" id="A0A841GMV5"/>
<dbReference type="EC" id="1.1.1.290" evidence="5"/>
<dbReference type="Proteomes" id="UP000585721">
    <property type="component" value="Unassembled WGS sequence"/>
</dbReference>
<dbReference type="GO" id="GO:0008615">
    <property type="term" value="P:pyridoxine biosynthetic process"/>
    <property type="evidence" value="ECO:0007669"/>
    <property type="project" value="UniProtKB-UniRule"/>
</dbReference>
<keyword evidence="1 5" id="KW-0963">Cytoplasm</keyword>
<keyword evidence="4 5" id="KW-0664">Pyridoxine biosynthesis</keyword>
<comment type="caution">
    <text evidence="9">The sequence shown here is derived from an EMBL/GenBank/DDBJ whole genome shotgun (WGS) entry which is preliminary data.</text>
</comment>
<dbReference type="InterPro" id="IPR024531">
    <property type="entry name" value="Erythronate-4-P_DHase_dimer"/>
</dbReference>
<keyword evidence="10" id="KW-1185">Reference proteome</keyword>
<evidence type="ECO:0000259" key="7">
    <source>
        <dbReference type="Pfam" id="PF02826"/>
    </source>
</evidence>
<dbReference type="HAMAP" id="MF_01825">
    <property type="entry name" value="PdxB"/>
    <property type="match status" value="1"/>
</dbReference>
<comment type="pathway">
    <text evidence="5">Cofactor biosynthesis; pyridoxine 5'-phosphate biosynthesis; pyridoxine 5'-phosphate from D-erythrose 4-phosphate: step 2/5.</text>
</comment>
<dbReference type="Pfam" id="PF00389">
    <property type="entry name" value="2-Hacid_dh"/>
    <property type="match status" value="1"/>
</dbReference>
<keyword evidence="2 5" id="KW-0560">Oxidoreductase</keyword>
<protein>
    <recommendedName>
        <fullName evidence="5">Erythronate-4-phosphate dehydrogenase</fullName>
        <ecNumber evidence="5">1.1.1.290</ecNumber>
    </recommendedName>
</protein>
<comment type="function">
    <text evidence="5">Catalyzes the oxidation of erythronate-4-phosphate to 3-hydroxy-2-oxo-4-phosphonooxybutanoate.</text>
</comment>
<name>A0A841GMV5_9GAMM</name>
<feature type="domain" description="D-isomer specific 2-hydroxyacid dehydrogenase NAD-binding" evidence="7">
    <location>
        <begin position="111"/>
        <end position="256"/>
    </location>
</feature>
<evidence type="ECO:0000313" key="10">
    <source>
        <dbReference type="Proteomes" id="UP000585721"/>
    </source>
</evidence>